<protein>
    <recommendedName>
        <fullName evidence="4">Delta-60 repeat protein</fullName>
    </recommendedName>
</protein>
<evidence type="ECO:0000256" key="1">
    <source>
        <dbReference type="SAM" id="SignalP"/>
    </source>
</evidence>
<evidence type="ECO:0000313" key="3">
    <source>
        <dbReference type="Proteomes" id="UP001139971"/>
    </source>
</evidence>
<keyword evidence="3" id="KW-1185">Reference proteome</keyword>
<name>A0A9X4BG40_9GAMM</name>
<proteinExistence type="predicted"/>
<feature type="signal peptide" evidence="1">
    <location>
        <begin position="1"/>
        <end position="25"/>
    </location>
</feature>
<evidence type="ECO:0008006" key="4">
    <source>
        <dbReference type="Google" id="ProtNLM"/>
    </source>
</evidence>
<evidence type="ECO:0000313" key="2">
    <source>
        <dbReference type="EMBL" id="MDC8011006.1"/>
    </source>
</evidence>
<reference evidence="2" key="1">
    <citation type="submission" date="2023-02" db="EMBL/GenBank/DDBJ databases">
        <title>Tahibacter soli sp. nov. isolated from soil.</title>
        <authorList>
            <person name="Baek J.H."/>
            <person name="Lee J.K."/>
            <person name="Choi D.G."/>
            <person name="Jeon C.O."/>
        </authorList>
    </citation>
    <scope>NUCLEOTIDE SEQUENCE</scope>
    <source>
        <strain evidence="2">BL</strain>
    </source>
</reference>
<feature type="chain" id="PRO_5040874366" description="Delta-60 repeat protein" evidence="1">
    <location>
        <begin position="26"/>
        <end position="446"/>
    </location>
</feature>
<dbReference type="AlphaFoldDB" id="A0A9X4BG40"/>
<dbReference type="EMBL" id="JAOVZO020000001">
    <property type="protein sequence ID" value="MDC8011006.1"/>
    <property type="molecule type" value="Genomic_DNA"/>
</dbReference>
<comment type="caution">
    <text evidence="2">The sequence shown here is derived from an EMBL/GenBank/DDBJ whole genome shotgun (WGS) entry which is preliminary data.</text>
</comment>
<organism evidence="2 3">
    <name type="scientific">Tahibacter soli</name>
    <dbReference type="NCBI Taxonomy" id="2983605"/>
    <lineage>
        <taxon>Bacteria</taxon>
        <taxon>Pseudomonadati</taxon>
        <taxon>Pseudomonadota</taxon>
        <taxon>Gammaproteobacteria</taxon>
        <taxon>Lysobacterales</taxon>
        <taxon>Rhodanobacteraceae</taxon>
        <taxon>Tahibacter</taxon>
    </lineage>
</organism>
<sequence length="446" mass="45345">MSHRFVFARLALLLSTLAGTAATHAAGLVDPLFAGNGVARITGTNAQGPQSLVVKPDGRLVFAGRRQDGSGIVIAARKRNGAVDGAFNGGNVLATAPLGTAYGPRLANDVTGDATILAYTDFQAGVYRLVLCRVLGNGTFDPAFTISGYSGQAGCVRTNPPAGAPNGVIVAGVELWPNGKIAVGGTAYNYSVAAIGKPFEGSLYAGSTLSLSTIPIPHDYVINAFASEPFTDVVYFGGTIRTGSADTAGVVLRVTSASYLTATFNPNVVADGIDDVRAFARRPDGRLVAAVTADAPNASTTCVAYAMDGGNLAPDLGFGPNGNGRRDVDFGAGVSVRCDAIAADAGNNVFVVGTASLSSYDAMAVARLSPIGQNDPGYGAGGNVLVNTIGIAPTMVDERGLAAGVQEGRLILGGYSEAATSPTPATSSMLVVRLTDDDHLFVSDFE</sequence>
<keyword evidence="1" id="KW-0732">Signal</keyword>
<dbReference type="Proteomes" id="UP001139971">
    <property type="component" value="Unassembled WGS sequence"/>
</dbReference>
<dbReference type="RefSeq" id="WP_263544426.1">
    <property type="nucleotide sequence ID" value="NZ_JAOVZO020000001.1"/>
</dbReference>
<gene>
    <name evidence="2" type="ORF">OD750_000430</name>
</gene>
<accession>A0A9X4BG40</accession>